<evidence type="ECO:0000256" key="1">
    <source>
        <dbReference type="SAM" id="MobiDB-lite"/>
    </source>
</evidence>
<keyword evidence="2" id="KW-0472">Membrane</keyword>
<evidence type="ECO:0000313" key="4">
    <source>
        <dbReference type="Proteomes" id="UP001249291"/>
    </source>
</evidence>
<proteinExistence type="predicted"/>
<evidence type="ECO:0000313" key="3">
    <source>
        <dbReference type="EMBL" id="MDR6141310.1"/>
    </source>
</evidence>
<evidence type="ECO:0008006" key="5">
    <source>
        <dbReference type="Google" id="ProtNLM"/>
    </source>
</evidence>
<comment type="caution">
    <text evidence="3">The sequence shown here is derived from an EMBL/GenBank/DDBJ whole genome shotgun (WGS) entry which is preliminary data.</text>
</comment>
<keyword evidence="2" id="KW-0812">Transmembrane</keyword>
<feature type="transmembrane region" description="Helical" evidence="2">
    <location>
        <begin position="134"/>
        <end position="155"/>
    </location>
</feature>
<reference evidence="3 4" key="1">
    <citation type="submission" date="2023-08" db="EMBL/GenBank/DDBJ databases">
        <title>Functional and genomic diversity of the sorghum phyllosphere microbiome.</title>
        <authorList>
            <person name="Shade A."/>
        </authorList>
    </citation>
    <scope>NUCLEOTIDE SEQUENCE [LARGE SCALE GENOMIC DNA]</scope>
    <source>
        <strain evidence="3 4">SORGH_AS_0445</strain>
    </source>
</reference>
<protein>
    <recommendedName>
        <fullName evidence="5">DNA polymerase III subunit gamma/tau</fullName>
    </recommendedName>
</protein>
<dbReference type="EMBL" id="JAVIZQ010000001">
    <property type="protein sequence ID" value="MDR6141310.1"/>
    <property type="molecule type" value="Genomic_DNA"/>
</dbReference>
<keyword evidence="4" id="KW-1185">Reference proteome</keyword>
<feature type="region of interest" description="Disordered" evidence="1">
    <location>
        <begin position="1"/>
        <end position="60"/>
    </location>
</feature>
<organism evidence="3 4">
    <name type="scientific">Microbacterium foliorum</name>
    <dbReference type="NCBI Taxonomy" id="104336"/>
    <lineage>
        <taxon>Bacteria</taxon>
        <taxon>Bacillati</taxon>
        <taxon>Actinomycetota</taxon>
        <taxon>Actinomycetes</taxon>
        <taxon>Micrococcales</taxon>
        <taxon>Microbacteriaceae</taxon>
        <taxon>Microbacterium</taxon>
    </lineage>
</organism>
<feature type="compositionally biased region" description="Acidic residues" evidence="1">
    <location>
        <begin position="15"/>
        <end position="29"/>
    </location>
</feature>
<evidence type="ECO:0000256" key="2">
    <source>
        <dbReference type="SAM" id="Phobius"/>
    </source>
</evidence>
<dbReference type="Proteomes" id="UP001249291">
    <property type="component" value="Unassembled WGS sequence"/>
</dbReference>
<name>A0ABU1HMP1_9MICO</name>
<feature type="transmembrane region" description="Helical" evidence="2">
    <location>
        <begin position="167"/>
        <end position="187"/>
    </location>
</feature>
<sequence length="188" mass="19715">MPPSIVDDVSYAEDMTSDSDDALTWDGDDGVAPKTPAPKGSDREASVPHGDASDDAALPDGWNAVGRGSEAVGHVDADGTVTMPDEQEPAHLSTAMLLTLGIVGGVYLLYSIGWVVGGLRLKPLANLIVADAMYVPWFVLAVAAPALWFLAVWVLTRAKAAWIRIGLLLLGVVLLVPWPFVTVGVIGS</sequence>
<accession>A0ABU1HMP1</accession>
<feature type="transmembrane region" description="Helical" evidence="2">
    <location>
        <begin position="92"/>
        <end position="114"/>
    </location>
</feature>
<keyword evidence="2" id="KW-1133">Transmembrane helix</keyword>
<gene>
    <name evidence="3" type="ORF">QE375_000864</name>
</gene>